<dbReference type="InterPro" id="IPR050301">
    <property type="entry name" value="NTE"/>
</dbReference>
<comment type="caution">
    <text evidence="6">The sequence shown here is derived from an EMBL/GenBank/DDBJ whole genome shotgun (WGS) entry which is preliminary data.</text>
</comment>
<dbReference type="Pfam" id="PF01734">
    <property type="entry name" value="Patatin"/>
    <property type="match status" value="1"/>
</dbReference>
<dbReference type="InterPro" id="IPR002641">
    <property type="entry name" value="PNPLA_dom"/>
</dbReference>
<proteinExistence type="predicted"/>
<evidence type="ECO:0000313" key="7">
    <source>
        <dbReference type="Proteomes" id="UP001193680"/>
    </source>
</evidence>
<accession>A0ABS0BZP5</accession>
<dbReference type="PANTHER" id="PTHR14226">
    <property type="entry name" value="NEUROPATHY TARGET ESTERASE/SWISS CHEESE D.MELANOGASTER"/>
    <property type="match status" value="1"/>
</dbReference>
<evidence type="ECO:0000259" key="5">
    <source>
        <dbReference type="PROSITE" id="PS51635"/>
    </source>
</evidence>
<gene>
    <name evidence="6" type="ORF">H8792_003845</name>
</gene>
<evidence type="ECO:0000256" key="2">
    <source>
        <dbReference type="ARBA" id="ARBA00022963"/>
    </source>
</evidence>
<reference evidence="6 7" key="1">
    <citation type="submission" date="2020-11" db="EMBL/GenBank/DDBJ databases">
        <title>Sulfur oxidizing isolate from Hospital Hole Sinkhole.</title>
        <authorList>
            <person name="Scott K.M."/>
        </authorList>
    </citation>
    <scope>NUCLEOTIDE SEQUENCE [LARGE SCALE GENOMIC DNA]</scope>
    <source>
        <strain evidence="6 7">HH1</strain>
    </source>
</reference>
<dbReference type="Gene3D" id="3.40.1090.10">
    <property type="entry name" value="Cytosolic phospholipase A2 catalytic domain"/>
    <property type="match status" value="2"/>
</dbReference>
<feature type="short sequence motif" description="GXSXG" evidence="4">
    <location>
        <begin position="41"/>
        <end position="45"/>
    </location>
</feature>
<dbReference type="EMBL" id="JACBGI020000004">
    <property type="protein sequence ID" value="MBF6057466.1"/>
    <property type="molecule type" value="Genomic_DNA"/>
</dbReference>
<protein>
    <submittedName>
        <fullName evidence="6">Patatin-like phospholipase family protein</fullName>
    </submittedName>
</protein>
<feature type="short sequence motif" description="DGA/G" evidence="4">
    <location>
        <begin position="158"/>
        <end position="160"/>
    </location>
</feature>
<dbReference type="Proteomes" id="UP001193680">
    <property type="component" value="Unassembled WGS sequence"/>
</dbReference>
<sequence>MGVKNKNIHLILGSGGARGLSHIGVIRYLQEQGMNITRITGCSMGALVGGLYAAGKLDEYQSWVTQINRLDVLRFLDLSLNSSNGFVKGDKIMDKLRDWVGDIDIESLEIPFSAVSSDILSQKEVWINQGDLIDAIRASISVPGIFTPLVKNGMVLVDGGILNPLPIPPKSMQGNEITVAVSLSGRAIKQPFGEERPHIVAESTLNVQQNSTVNRFLQNLQDIFSSEHKEVEKRNPTDMSLSDIMIGMFNAMQDTLARYQLAGSPPDILIEIPANICSSHDFHKAKQLIPAGYYWAEKSIRQQLDFLSD</sequence>
<comment type="caution">
    <text evidence="4">Lacks conserved residue(s) required for the propagation of feature annotation.</text>
</comment>
<evidence type="ECO:0000256" key="1">
    <source>
        <dbReference type="ARBA" id="ARBA00022801"/>
    </source>
</evidence>
<name>A0ABS0BZP5_9GAMM</name>
<evidence type="ECO:0000313" key="6">
    <source>
        <dbReference type="EMBL" id="MBF6057466.1"/>
    </source>
</evidence>
<dbReference type="InterPro" id="IPR016035">
    <property type="entry name" value="Acyl_Trfase/lysoPLipase"/>
</dbReference>
<dbReference type="SUPFAM" id="SSF52151">
    <property type="entry name" value="FabD/lysophospholipase-like"/>
    <property type="match status" value="1"/>
</dbReference>
<keyword evidence="7" id="KW-1185">Reference proteome</keyword>
<organism evidence="6 7">
    <name type="scientific">Thiomicrorhabdus heinhorstiae</name>
    <dbReference type="NCBI Taxonomy" id="2748010"/>
    <lineage>
        <taxon>Bacteria</taxon>
        <taxon>Pseudomonadati</taxon>
        <taxon>Pseudomonadota</taxon>
        <taxon>Gammaproteobacteria</taxon>
        <taxon>Thiotrichales</taxon>
        <taxon>Piscirickettsiaceae</taxon>
        <taxon>Thiomicrorhabdus</taxon>
    </lineage>
</organism>
<feature type="domain" description="PNPLA" evidence="5">
    <location>
        <begin position="10"/>
        <end position="171"/>
    </location>
</feature>
<evidence type="ECO:0000256" key="4">
    <source>
        <dbReference type="PROSITE-ProRule" id="PRU01161"/>
    </source>
</evidence>
<dbReference type="PROSITE" id="PS51635">
    <property type="entry name" value="PNPLA"/>
    <property type="match status" value="1"/>
</dbReference>
<evidence type="ECO:0000256" key="3">
    <source>
        <dbReference type="ARBA" id="ARBA00023098"/>
    </source>
</evidence>
<feature type="active site" description="Proton acceptor" evidence="4">
    <location>
        <position position="158"/>
    </location>
</feature>
<keyword evidence="2 4" id="KW-0442">Lipid degradation</keyword>
<feature type="active site" description="Nucleophile" evidence="4">
    <location>
        <position position="43"/>
    </location>
</feature>
<dbReference type="PANTHER" id="PTHR14226:SF76">
    <property type="entry name" value="NTE FAMILY PROTEIN RSSA"/>
    <property type="match status" value="1"/>
</dbReference>
<keyword evidence="3 4" id="KW-0443">Lipid metabolism</keyword>
<keyword evidence="1 4" id="KW-0378">Hydrolase</keyword>